<evidence type="ECO:0000313" key="1">
    <source>
        <dbReference type="EMBL" id="JAA80172.1"/>
    </source>
</evidence>
<sequence length="69" mass="8320">MIGVHKGFLLFVCCDNNDIPCIRIRILLFMWKSPPFLVNTIKQYYIRPWRCAIKKQLFYLIIIIITVFQ</sequence>
<organism evidence="1">
    <name type="scientific">Pararge aegeria</name>
    <name type="common">speckled wood butterfly</name>
    <dbReference type="NCBI Taxonomy" id="116150"/>
    <lineage>
        <taxon>Eukaryota</taxon>
        <taxon>Metazoa</taxon>
        <taxon>Ecdysozoa</taxon>
        <taxon>Arthropoda</taxon>
        <taxon>Hexapoda</taxon>
        <taxon>Insecta</taxon>
        <taxon>Pterygota</taxon>
        <taxon>Neoptera</taxon>
        <taxon>Endopterygota</taxon>
        <taxon>Lepidoptera</taxon>
        <taxon>Glossata</taxon>
        <taxon>Ditrysia</taxon>
        <taxon>Papilionoidea</taxon>
        <taxon>Nymphalidae</taxon>
        <taxon>Satyrinae</taxon>
        <taxon>Satyrini</taxon>
        <taxon>Parargina</taxon>
        <taxon>Pararge</taxon>
    </lineage>
</organism>
<name>S4PTA3_9NEOP</name>
<accession>S4PTA3</accession>
<reference evidence="1" key="2">
    <citation type="submission" date="2013-05" db="EMBL/GenBank/DDBJ databases">
        <authorList>
            <person name="Carter J.-M."/>
            <person name="Baker S.C."/>
            <person name="Pink R."/>
            <person name="Carter D.R.F."/>
            <person name="Collins A."/>
            <person name="Tomlin J."/>
            <person name="Gibbs M."/>
            <person name="Breuker C.J."/>
        </authorList>
    </citation>
    <scope>NUCLEOTIDE SEQUENCE</scope>
    <source>
        <tissue evidence="1">Ovary</tissue>
    </source>
</reference>
<dbReference type="EMBL" id="GAIX01012388">
    <property type="protein sequence ID" value="JAA80172.1"/>
    <property type="molecule type" value="Transcribed_RNA"/>
</dbReference>
<protein>
    <submittedName>
        <fullName evidence="1">Uncharacterized protein</fullName>
    </submittedName>
</protein>
<proteinExistence type="predicted"/>
<dbReference type="AlphaFoldDB" id="S4PTA3"/>
<reference evidence="1" key="1">
    <citation type="journal article" date="2013" name="BMC Genomics">
        <title>Unscrambling butterfly oogenesis.</title>
        <authorList>
            <person name="Carter J.M."/>
            <person name="Baker S.C."/>
            <person name="Pink R."/>
            <person name="Carter D.R."/>
            <person name="Collins A."/>
            <person name="Tomlin J."/>
            <person name="Gibbs M."/>
            <person name="Breuker C.J."/>
        </authorList>
    </citation>
    <scope>NUCLEOTIDE SEQUENCE</scope>
    <source>
        <tissue evidence="1">Ovary</tissue>
    </source>
</reference>